<organism evidence="1">
    <name type="scientific">marine metagenome</name>
    <dbReference type="NCBI Taxonomy" id="408172"/>
    <lineage>
        <taxon>unclassified sequences</taxon>
        <taxon>metagenomes</taxon>
        <taxon>ecological metagenomes</taxon>
    </lineage>
</organism>
<dbReference type="EMBL" id="UINC01057009">
    <property type="protein sequence ID" value="SVB77717.1"/>
    <property type="molecule type" value="Genomic_DNA"/>
</dbReference>
<feature type="non-terminal residue" evidence="1">
    <location>
        <position position="1"/>
    </location>
</feature>
<proteinExistence type="predicted"/>
<accession>A0A382GSU6</accession>
<dbReference type="Pfam" id="PF13489">
    <property type="entry name" value="Methyltransf_23"/>
    <property type="match status" value="1"/>
</dbReference>
<feature type="non-terminal residue" evidence="1">
    <location>
        <position position="160"/>
    </location>
</feature>
<protein>
    <recommendedName>
        <fullName evidence="2">Methyltransferase type 11 domain-containing protein</fullName>
    </recommendedName>
</protein>
<reference evidence="1" key="1">
    <citation type="submission" date="2018-05" db="EMBL/GenBank/DDBJ databases">
        <authorList>
            <person name="Lanie J.A."/>
            <person name="Ng W.-L."/>
            <person name="Kazmierczak K.M."/>
            <person name="Andrzejewski T.M."/>
            <person name="Davidsen T.M."/>
            <person name="Wayne K.J."/>
            <person name="Tettelin H."/>
            <person name="Glass J.I."/>
            <person name="Rusch D."/>
            <person name="Podicherti R."/>
            <person name="Tsui H.-C.T."/>
            <person name="Winkler M.E."/>
        </authorList>
    </citation>
    <scope>NUCLEOTIDE SEQUENCE</scope>
</reference>
<evidence type="ECO:0008006" key="2">
    <source>
        <dbReference type="Google" id="ProtNLM"/>
    </source>
</evidence>
<name>A0A382GSU6_9ZZZZ</name>
<evidence type="ECO:0000313" key="1">
    <source>
        <dbReference type="EMBL" id="SVB77717.1"/>
    </source>
</evidence>
<sequence length="160" mass="18692">VTKSICRVCASPVTKIFSGSLLENYSVDYFQCSFCDYVQTTEPFWLEEAYNRPINDVDTGLMMRSFWHRNITSTLIYILFNTRGLFLDYGGGFGVFVRLMRDIGFDFYWQDKHTENLFAKGFEFTESEQNSVELLTCFEAFEHFVEPAIELENLLNISQN</sequence>
<gene>
    <name evidence="1" type="ORF">METZ01_LOCUS230571</name>
</gene>
<dbReference type="AlphaFoldDB" id="A0A382GSU6"/>
<dbReference type="SUPFAM" id="SSF53335">
    <property type="entry name" value="S-adenosyl-L-methionine-dependent methyltransferases"/>
    <property type="match status" value="1"/>
</dbReference>
<dbReference type="InterPro" id="IPR029063">
    <property type="entry name" value="SAM-dependent_MTases_sf"/>
</dbReference>